<dbReference type="RefSeq" id="WP_041735018.1">
    <property type="nucleotide sequence ID" value="NZ_CP040520.1"/>
</dbReference>
<dbReference type="AlphaFoldDB" id="A0A811G3W0"/>
<keyword evidence="1" id="KW-1133">Transmembrane helix</keyword>
<feature type="transmembrane region" description="Helical" evidence="1">
    <location>
        <begin position="41"/>
        <end position="60"/>
    </location>
</feature>
<dbReference type="EMBL" id="CADDAV010000029">
    <property type="protein sequence ID" value="CAB0620065.1"/>
    <property type="molecule type" value="Genomic_DNA"/>
</dbReference>
<gene>
    <name evidence="2" type="ORF">CIP107547_02224</name>
</gene>
<keyword evidence="1" id="KW-0812">Transmembrane</keyword>
<sequence>MARLVLEPVVQELVLAQAVAVVLGFFAFEACFVFLLVLLTLFFELCLAACFFFGFVLSLLC</sequence>
<evidence type="ECO:0000313" key="2">
    <source>
        <dbReference type="EMBL" id="CAB0620065.1"/>
    </source>
</evidence>
<reference evidence="2 3" key="1">
    <citation type="submission" date="2020-02" db="EMBL/GenBank/DDBJ databases">
        <authorList>
            <person name="Brisse S."/>
        </authorList>
    </citation>
    <scope>NUCLEOTIDE SEQUENCE [LARGE SCALE GENOMIC DNA]</scope>
    <source>
        <strain evidence="2">CIP107547</strain>
    </source>
</reference>
<comment type="caution">
    <text evidence="2">The sequence shown here is derived from an EMBL/GenBank/DDBJ whole genome shotgun (WGS) entry which is preliminary data.</text>
</comment>
<evidence type="ECO:0000313" key="3">
    <source>
        <dbReference type="Proteomes" id="UP000480222"/>
    </source>
</evidence>
<evidence type="ECO:0000256" key="1">
    <source>
        <dbReference type="SAM" id="Phobius"/>
    </source>
</evidence>
<name>A0A811G3W0_CORDP</name>
<accession>A0A811G3W0</accession>
<dbReference type="Proteomes" id="UP000480222">
    <property type="component" value="Unassembled WGS sequence"/>
</dbReference>
<protein>
    <submittedName>
        <fullName evidence="2">Uncharacterized protein</fullName>
    </submittedName>
</protein>
<organism evidence="2 3">
    <name type="scientific">Corynebacterium diphtheriae</name>
    <dbReference type="NCBI Taxonomy" id="1717"/>
    <lineage>
        <taxon>Bacteria</taxon>
        <taxon>Bacillati</taxon>
        <taxon>Actinomycetota</taxon>
        <taxon>Actinomycetes</taxon>
        <taxon>Mycobacteriales</taxon>
        <taxon>Corynebacteriaceae</taxon>
        <taxon>Corynebacterium</taxon>
    </lineage>
</organism>
<proteinExistence type="predicted"/>
<keyword evidence="1" id="KW-0472">Membrane</keyword>
<feature type="transmembrane region" description="Helical" evidence="1">
    <location>
        <begin position="12"/>
        <end position="35"/>
    </location>
</feature>